<reference evidence="4 7" key="3">
    <citation type="journal article" date="2017" name="Nat. Microbiol.">
        <title>Natural product diversity associated with the nematode symbionts Photorhabdus and Xenorhabdus.</title>
        <authorList>
            <person name="Tobias N.J."/>
            <person name="Wolff H."/>
            <person name="Djahanschiri B."/>
            <person name="Grundmann F."/>
            <person name="Kronenwerth M."/>
            <person name="Shi Y.M."/>
            <person name="Simonyi S."/>
            <person name="Grun P."/>
            <person name="Shapiro-Ilan D."/>
            <person name="Pidot S.J."/>
            <person name="Stinear T.P."/>
            <person name="Ebersberger I."/>
            <person name="Bode H.B."/>
        </authorList>
    </citation>
    <scope>NUCLEOTIDE SEQUENCE [LARGE SCALE GENOMIC DNA]</scope>
    <source>
        <strain evidence="4 7">DSM 16336</strain>
    </source>
</reference>
<dbReference type="SUPFAM" id="SSF51395">
    <property type="entry name" value="FMN-linked oxidoreductases"/>
    <property type="match status" value="1"/>
</dbReference>
<dbReference type="GO" id="GO:0010181">
    <property type="term" value="F:FMN binding"/>
    <property type="evidence" value="ECO:0007669"/>
    <property type="project" value="InterPro"/>
</dbReference>
<sequence>MKDANNASRCISSGSNSITGYSTKSDHLTETMGPLFKSFDFGSLALRNRLVMARMGQERLFCDLPEKEIENQHTINDGVGLVITEAIYINHPSAGEKLNLPRLESGSKLGISEMVKAVHDTNGVIFAQLFHQGADDEGRINPSLAWSPSGFSAIKGAYGKAMTLDDIDTIIASFAEAAHFAQSVGFDGVEVHAAHGYLIDQFLWAHTNRREDMWGGAIRNRAQFAAQIIAAIRRATSRTFPISFLFSQWKYGASNAAIATRPQDLELLLDPIAQAGTTLLHASDVHADQPAFRGSERSLAVWAKELTELPTISAGSIRLSSSGELIPASELEALIRQLDNEEIDLVAVAARR</sequence>
<dbReference type="GO" id="GO:0016491">
    <property type="term" value="F:oxidoreductase activity"/>
    <property type="evidence" value="ECO:0007669"/>
    <property type="project" value="UniProtKB-KW"/>
</dbReference>
<dbReference type="PANTHER" id="PTHR43656">
    <property type="entry name" value="BINDING OXIDOREDUCTASE, PUTATIVE (AFU_ORTHOLOGUE AFUA_2G08260)-RELATED"/>
    <property type="match status" value="1"/>
</dbReference>
<keyword evidence="1" id="KW-0285">Flavoprotein</keyword>
<dbReference type="Pfam" id="PF00724">
    <property type="entry name" value="Oxidored_FMN"/>
    <property type="match status" value="1"/>
</dbReference>
<keyword evidence="7" id="KW-1185">Reference proteome</keyword>
<dbReference type="Proteomes" id="UP000196435">
    <property type="component" value="Unassembled WGS sequence"/>
</dbReference>
<dbReference type="InterPro" id="IPR051799">
    <property type="entry name" value="NADH_flavin_oxidoreductase"/>
</dbReference>
<protein>
    <submittedName>
        <fullName evidence="4">Alkene reductase</fullName>
    </submittedName>
    <submittedName>
        <fullName evidence="5">Oxidoreductase</fullName>
    </submittedName>
</protein>
<accession>A0A1N6MSW6</accession>
<dbReference type="PANTHER" id="PTHR43656:SF2">
    <property type="entry name" value="BINDING OXIDOREDUCTASE, PUTATIVE (AFU_ORTHOLOGUE AFUA_2G08260)-RELATED"/>
    <property type="match status" value="1"/>
</dbReference>
<evidence type="ECO:0000313" key="4">
    <source>
        <dbReference type="EMBL" id="PHM30363.1"/>
    </source>
</evidence>
<dbReference type="EMBL" id="NIBU01000055">
    <property type="protein sequence ID" value="PHM30363.1"/>
    <property type="molecule type" value="Genomic_DNA"/>
</dbReference>
<dbReference type="EMBL" id="FTLG01000035">
    <property type="protein sequence ID" value="SIP71926.1"/>
    <property type="molecule type" value="Genomic_DNA"/>
</dbReference>
<name>A0A1N6MSW6_9GAMM</name>
<dbReference type="RefSeq" id="WP_086952937.1">
    <property type="nucleotide sequence ID" value="NZ_CAWNQC010000254.1"/>
</dbReference>
<feature type="domain" description="NADH:flavin oxidoreductase/NADH oxidase N-terminal" evidence="3">
    <location>
        <begin position="35"/>
        <end position="334"/>
    </location>
</feature>
<organism evidence="5 6">
    <name type="scientific">Xenorhabdus innexi</name>
    <dbReference type="NCBI Taxonomy" id="290109"/>
    <lineage>
        <taxon>Bacteria</taxon>
        <taxon>Pseudomonadati</taxon>
        <taxon>Pseudomonadota</taxon>
        <taxon>Gammaproteobacteria</taxon>
        <taxon>Enterobacterales</taxon>
        <taxon>Morganellaceae</taxon>
        <taxon>Xenorhabdus</taxon>
    </lineage>
</organism>
<evidence type="ECO:0000313" key="7">
    <source>
        <dbReference type="Proteomes" id="UP000224871"/>
    </source>
</evidence>
<evidence type="ECO:0000256" key="1">
    <source>
        <dbReference type="ARBA" id="ARBA00022630"/>
    </source>
</evidence>
<keyword evidence="2" id="KW-0560">Oxidoreductase</keyword>
<gene>
    <name evidence="4" type="ORF">Xinn_03297</name>
    <name evidence="5" type="ORF">XIS1_130004</name>
</gene>
<dbReference type="Gene3D" id="3.20.20.70">
    <property type="entry name" value="Aldolase class I"/>
    <property type="match status" value="1"/>
</dbReference>
<dbReference type="Proteomes" id="UP000224871">
    <property type="component" value="Unassembled WGS sequence"/>
</dbReference>
<dbReference type="InterPro" id="IPR013785">
    <property type="entry name" value="Aldolase_TIM"/>
</dbReference>
<evidence type="ECO:0000259" key="3">
    <source>
        <dbReference type="Pfam" id="PF00724"/>
    </source>
</evidence>
<evidence type="ECO:0000256" key="2">
    <source>
        <dbReference type="ARBA" id="ARBA00023002"/>
    </source>
</evidence>
<proteinExistence type="predicted"/>
<evidence type="ECO:0000313" key="5">
    <source>
        <dbReference type="EMBL" id="SIP71926.1"/>
    </source>
</evidence>
<reference evidence="5" key="2">
    <citation type="submission" date="2016-12" db="EMBL/GenBank/DDBJ databases">
        <authorList>
            <person name="Song W.-J."/>
            <person name="Kurnit D.M."/>
        </authorList>
    </citation>
    <scope>NUCLEOTIDE SEQUENCE [LARGE SCALE GENOMIC DNA]</scope>
    <source>
        <strain evidence="5">HGB1681</strain>
    </source>
</reference>
<dbReference type="AlphaFoldDB" id="A0A1N6MSW6"/>
<reference evidence="6" key="1">
    <citation type="submission" date="2016-12" db="EMBL/GenBank/DDBJ databases">
        <authorList>
            <person name="Gaudriault S."/>
        </authorList>
    </citation>
    <scope>NUCLEOTIDE SEQUENCE [LARGE SCALE GENOMIC DNA]</scope>
    <source>
        <strain evidence="6">HGB1681 (deposited as PTA-6826 in the American Type Culture Collection)</strain>
    </source>
</reference>
<dbReference type="OrthoDB" id="8523426at2"/>
<dbReference type="InterPro" id="IPR001155">
    <property type="entry name" value="OxRdtase_FMN_N"/>
</dbReference>
<evidence type="ECO:0000313" key="6">
    <source>
        <dbReference type="Proteomes" id="UP000196435"/>
    </source>
</evidence>